<keyword evidence="6" id="KW-0963">Cytoplasm</keyword>
<comment type="pathway">
    <text evidence="1">Cofactor biosynthesis; (R)-pantothenate biosynthesis; (R)-pantoate from 3-methyl-2-oxobutanoate: step 1/2.</text>
</comment>
<dbReference type="InterPro" id="IPR015813">
    <property type="entry name" value="Pyrv/PenolPyrv_kinase-like_dom"/>
</dbReference>
<dbReference type="EC" id="2.1.2.11" evidence="6"/>
<dbReference type="Proteomes" id="UP000001037">
    <property type="component" value="Chromosome"/>
</dbReference>
<dbReference type="NCBIfam" id="TIGR00222">
    <property type="entry name" value="panB"/>
    <property type="match status" value="1"/>
</dbReference>
<gene>
    <name evidence="6" type="primary">panB</name>
    <name evidence="10" type="ordered locus">Pyrfu_0292</name>
</gene>
<dbReference type="HAMAP" id="MF_00156">
    <property type="entry name" value="PanB"/>
    <property type="match status" value="1"/>
</dbReference>
<keyword evidence="11" id="KW-1185">Reference proteome</keyword>
<dbReference type="FunCoup" id="G0EFC1">
    <property type="interactions" value="79"/>
</dbReference>
<comment type="similarity">
    <text evidence="2 6">Belongs to the PanB family.</text>
</comment>
<accession>G0EFC1</accession>
<evidence type="ECO:0000256" key="4">
    <source>
        <dbReference type="ARBA" id="ARBA00022842"/>
    </source>
</evidence>
<keyword evidence="3 6" id="KW-0808">Transferase</keyword>
<comment type="subcellular location">
    <subcellularLocation>
        <location evidence="6">Cytoplasm</location>
    </subcellularLocation>
</comment>
<evidence type="ECO:0000256" key="3">
    <source>
        <dbReference type="ARBA" id="ARBA00022679"/>
    </source>
</evidence>
<feature type="binding site" evidence="6 8">
    <location>
        <position position="112"/>
    </location>
    <ligand>
        <name>3-methyl-2-oxobutanoate</name>
        <dbReference type="ChEBI" id="CHEBI:11851"/>
    </ligand>
</feature>
<dbReference type="AlphaFoldDB" id="G0EFC1"/>
<comment type="pathway">
    <text evidence="6">Cofactor biosynthesis; coenzyme A biosynthesis.</text>
</comment>
<reference evidence="10 11" key="1">
    <citation type="journal article" date="2011" name="Stand. Genomic Sci.">
        <title>Complete genome sequence of the hyperthermophilic chemolithoautotroph Pyrolobus fumarii type strain (1A).</title>
        <authorList>
            <person name="Anderson I."/>
            <person name="Goker M."/>
            <person name="Nolan M."/>
            <person name="Lucas S."/>
            <person name="Hammon N."/>
            <person name="Deshpande S."/>
            <person name="Cheng J.F."/>
            <person name="Tapia R."/>
            <person name="Han C."/>
            <person name="Goodwin L."/>
            <person name="Pitluck S."/>
            <person name="Huntemann M."/>
            <person name="Liolios K."/>
            <person name="Ivanova N."/>
            <person name="Pagani I."/>
            <person name="Mavromatis K."/>
            <person name="Ovchinikova G."/>
            <person name="Pati A."/>
            <person name="Chen A."/>
            <person name="Palaniappan K."/>
            <person name="Land M."/>
            <person name="Hauser L."/>
            <person name="Brambilla E.M."/>
            <person name="Huber H."/>
            <person name="Yasawong M."/>
            <person name="Rohde M."/>
            <person name="Spring S."/>
            <person name="Abt B."/>
            <person name="Sikorski J."/>
            <person name="Wirth R."/>
            <person name="Detter J.C."/>
            <person name="Woyke T."/>
            <person name="Bristow J."/>
            <person name="Eisen J.A."/>
            <person name="Markowitz V."/>
            <person name="Hugenholtz P."/>
            <person name="Kyrpides N.C."/>
            <person name="Klenk H.P."/>
            <person name="Lapidus A."/>
        </authorList>
    </citation>
    <scope>NUCLEOTIDE SEQUENCE [LARGE SCALE GENOMIC DNA]</scope>
    <source>
        <strain evidence="11">DSM 11204 / 1A</strain>
    </source>
</reference>
<dbReference type="InterPro" id="IPR040442">
    <property type="entry name" value="Pyrv_kinase-like_dom_sf"/>
</dbReference>
<feature type="binding site" evidence="6 9">
    <location>
        <position position="114"/>
    </location>
    <ligand>
        <name>Mg(2+)</name>
        <dbReference type="ChEBI" id="CHEBI:18420"/>
    </ligand>
</feature>
<dbReference type="GO" id="GO:0008168">
    <property type="term" value="F:methyltransferase activity"/>
    <property type="evidence" value="ECO:0007669"/>
    <property type="project" value="UniProtKB-KW"/>
</dbReference>
<comment type="cofactor">
    <cofactor evidence="6 9">
        <name>Mg(2+)</name>
        <dbReference type="ChEBI" id="CHEBI:18420"/>
    </cofactor>
    <text evidence="6 9">Binds 1 Mg(2+) ion per subunit.</text>
</comment>
<protein>
    <recommendedName>
        <fullName evidence="6">3-methyl-2-oxobutanoate hydroxymethyltransferase</fullName>
        <ecNumber evidence="6">2.1.2.11</ecNumber>
    </recommendedName>
    <alternativeName>
        <fullName evidence="6">Ketopantoate hydroxymethyltransferase</fullName>
        <shortName evidence="6">KPHMT</shortName>
    </alternativeName>
</protein>
<name>G0EFC1_PYRF1</name>
<comment type="catalytic activity">
    <reaction evidence="6">
        <text>(6R)-5,10-methylene-5,6,7,8-tetrahydrofolate + 3-methyl-2-oxobutanoate + H2O = 2-dehydropantoate + (6S)-5,6,7,8-tetrahydrofolate</text>
        <dbReference type="Rhea" id="RHEA:11824"/>
        <dbReference type="ChEBI" id="CHEBI:11561"/>
        <dbReference type="ChEBI" id="CHEBI:11851"/>
        <dbReference type="ChEBI" id="CHEBI:15377"/>
        <dbReference type="ChEBI" id="CHEBI:15636"/>
        <dbReference type="ChEBI" id="CHEBI:57453"/>
        <dbReference type="EC" id="2.1.2.11"/>
    </reaction>
</comment>
<sequence>MQRISVRDILAKKGREPIVMVTAYDYPFARIVDEAGVDMILVGDSAAMVVHGLPNTNMATMQMMLLHTAAVSRGAKRAMVVADMPFGSYEASRSEAVKNAIKFVRVGADAVKLEGGVEVADKIEAITKAGIPVVGHIGLTPQKRLMLGGYRRRGRTVEDAERLLEDAKAVEEAGAFAIVIEFTAEEVAAEITRKLKIPTICIGSGRHCDGQVLVLHDILGLSETIPPFAEKYADLRSIALEAVRRFAADVREGRFPREKHVFHMKETWRRDRE</sequence>
<evidence type="ECO:0000256" key="1">
    <source>
        <dbReference type="ARBA" id="ARBA00005033"/>
    </source>
</evidence>
<dbReference type="PANTHER" id="PTHR20881:SF0">
    <property type="entry name" value="3-METHYL-2-OXOBUTANOATE HYDROXYMETHYLTRANSFERASE"/>
    <property type="match status" value="1"/>
</dbReference>
<comment type="subunit">
    <text evidence="6">Homodecamer; pentamer of dimers.</text>
</comment>
<dbReference type="GO" id="GO:0015937">
    <property type="term" value="P:coenzyme A biosynthetic process"/>
    <property type="evidence" value="ECO:0007669"/>
    <property type="project" value="UniProtKB-UniRule"/>
</dbReference>
<dbReference type="EMBL" id="CP002838">
    <property type="protein sequence ID" value="AEM38164.1"/>
    <property type="molecule type" value="Genomic_DNA"/>
</dbReference>
<dbReference type="UniPathway" id="UPA00241"/>
<evidence type="ECO:0000256" key="7">
    <source>
        <dbReference type="PIRSR" id="PIRSR000388-1"/>
    </source>
</evidence>
<dbReference type="SUPFAM" id="SSF51621">
    <property type="entry name" value="Phosphoenolpyruvate/pyruvate domain"/>
    <property type="match status" value="1"/>
</dbReference>
<evidence type="ECO:0000256" key="2">
    <source>
        <dbReference type="ARBA" id="ARBA00008676"/>
    </source>
</evidence>
<dbReference type="GO" id="GO:0015940">
    <property type="term" value="P:pantothenate biosynthetic process"/>
    <property type="evidence" value="ECO:0007669"/>
    <property type="project" value="UniProtKB-UniRule"/>
</dbReference>
<dbReference type="Gene3D" id="3.20.20.60">
    <property type="entry name" value="Phosphoenolpyruvate-binding domains"/>
    <property type="match status" value="1"/>
</dbReference>
<comment type="function">
    <text evidence="6">Catalyzes the reversible reaction in which hydroxymethyl group from 5,10-methylenetetrahydrofolate is transferred onto alpha-ketoisovalerate to form ketopantoate.</text>
</comment>
<dbReference type="GO" id="GO:0000287">
    <property type="term" value="F:magnesium ion binding"/>
    <property type="evidence" value="ECO:0007669"/>
    <property type="project" value="TreeGrafter"/>
</dbReference>
<evidence type="ECO:0000256" key="9">
    <source>
        <dbReference type="PIRSR" id="PIRSR000388-3"/>
    </source>
</evidence>
<dbReference type="GO" id="GO:0032259">
    <property type="term" value="P:methylation"/>
    <property type="evidence" value="ECO:0007669"/>
    <property type="project" value="UniProtKB-KW"/>
</dbReference>
<organism evidence="10 11">
    <name type="scientific">Pyrolobus fumarii (strain DSM 11204 / 1A)</name>
    <dbReference type="NCBI Taxonomy" id="694429"/>
    <lineage>
        <taxon>Archaea</taxon>
        <taxon>Thermoproteota</taxon>
        <taxon>Thermoprotei</taxon>
        <taxon>Desulfurococcales</taxon>
        <taxon>Pyrodictiaceae</taxon>
        <taxon>Pyrolobus</taxon>
    </lineage>
</organism>
<dbReference type="PANTHER" id="PTHR20881">
    <property type="entry name" value="3-METHYL-2-OXOBUTANOATE HYDROXYMETHYLTRANSFERASE"/>
    <property type="match status" value="1"/>
</dbReference>
<dbReference type="CDD" id="cd06557">
    <property type="entry name" value="KPHMT-like"/>
    <property type="match status" value="1"/>
</dbReference>
<dbReference type="HOGENOM" id="CLU_036645_1_0_2"/>
<keyword evidence="4 6" id="KW-0460">Magnesium</keyword>
<dbReference type="RefSeq" id="WP_014025841.1">
    <property type="nucleotide sequence ID" value="NC_015931.1"/>
</dbReference>
<keyword evidence="6 9" id="KW-0479">Metal-binding</keyword>
<evidence type="ECO:0000256" key="5">
    <source>
        <dbReference type="ARBA" id="ARBA00022993"/>
    </source>
</evidence>
<feature type="binding site" evidence="6 8">
    <location>
        <position position="83"/>
    </location>
    <ligand>
        <name>3-methyl-2-oxobutanoate</name>
        <dbReference type="ChEBI" id="CHEBI:11851"/>
    </ligand>
</feature>
<feature type="binding site" evidence="6 9">
    <location>
        <position position="44"/>
    </location>
    <ligand>
        <name>Mg(2+)</name>
        <dbReference type="ChEBI" id="CHEBI:18420"/>
    </ligand>
</feature>
<proteinExistence type="inferred from homology"/>
<dbReference type="KEGG" id="pfm:Pyrfu_0292"/>
<dbReference type="PIRSF" id="PIRSF000388">
    <property type="entry name" value="Pantoate_hydroxy_MeTrfase"/>
    <property type="match status" value="1"/>
</dbReference>
<dbReference type="NCBIfam" id="NF001452">
    <property type="entry name" value="PRK00311.1"/>
    <property type="match status" value="1"/>
</dbReference>
<feature type="active site" description="Proton acceptor" evidence="6 7">
    <location>
        <position position="181"/>
    </location>
</feature>
<dbReference type="GeneID" id="11139934"/>
<evidence type="ECO:0000313" key="11">
    <source>
        <dbReference type="Proteomes" id="UP000001037"/>
    </source>
</evidence>
<evidence type="ECO:0000313" key="10">
    <source>
        <dbReference type="EMBL" id="AEM38164.1"/>
    </source>
</evidence>
<dbReference type="eggNOG" id="arCOG00584">
    <property type="taxonomic scope" value="Archaea"/>
</dbReference>
<evidence type="ECO:0000256" key="8">
    <source>
        <dbReference type="PIRSR" id="PIRSR000388-2"/>
    </source>
</evidence>
<dbReference type="InterPro" id="IPR003700">
    <property type="entry name" value="Pantoate_hydroxy_MeTrfase"/>
</dbReference>
<dbReference type="STRING" id="694429.Pyrfu_0292"/>
<dbReference type="Pfam" id="PF02548">
    <property type="entry name" value="Pantoate_transf"/>
    <property type="match status" value="1"/>
</dbReference>
<dbReference type="FunFam" id="3.20.20.60:FF:000003">
    <property type="entry name" value="3-methyl-2-oxobutanoate hydroxymethyltransferase"/>
    <property type="match status" value="1"/>
</dbReference>
<dbReference type="GO" id="GO:0003864">
    <property type="term" value="F:3-methyl-2-oxobutanoate hydroxymethyltransferase activity"/>
    <property type="evidence" value="ECO:0007669"/>
    <property type="project" value="UniProtKB-UniRule"/>
</dbReference>
<dbReference type="GO" id="GO:0005737">
    <property type="term" value="C:cytoplasm"/>
    <property type="evidence" value="ECO:0007669"/>
    <property type="project" value="UniProtKB-SubCell"/>
</dbReference>
<feature type="binding site" evidence="6 9">
    <location>
        <position position="83"/>
    </location>
    <ligand>
        <name>Mg(2+)</name>
        <dbReference type="ChEBI" id="CHEBI:18420"/>
    </ligand>
</feature>
<feature type="binding site" evidence="6 8">
    <location>
        <begin position="44"/>
        <end position="45"/>
    </location>
    <ligand>
        <name>3-methyl-2-oxobutanoate</name>
        <dbReference type="ChEBI" id="CHEBI:11851"/>
    </ligand>
</feature>
<keyword evidence="5 6" id="KW-0173">Coenzyme A biosynthesis</keyword>
<evidence type="ECO:0000256" key="6">
    <source>
        <dbReference type="HAMAP-Rule" id="MF_00156"/>
    </source>
</evidence>
<keyword evidence="10" id="KW-0489">Methyltransferase</keyword>
<dbReference type="InParanoid" id="G0EFC1"/>